<evidence type="ECO:0000256" key="2">
    <source>
        <dbReference type="ARBA" id="ARBA00022692"/>
    </source>
</evidence>
<dbReference type="AlphaFoldDB" id="A0A8S3RRM1"/>
<feature type="domain" description="Ig-like" evidence="10">
    <location>
        <begin position="222"/>
        <end position="315"/>
    </location>
</feature>
<evidence type="ECO:0000256" key="3">
    <source>
        <dbReference type="ARBA" id="ARBA00022734"/>
    </source>
</evidence>
<dbReference type="GO" id="GO:0033691">
    <property type="term" value="F:sialic acid binding"/>
    <property type="evidence" value="ECO:0007669"/>
    <property type="project" value="TreeGrafter"/>
</dbReference>
<dbReference type="Gene3D" id="2.60.40.10">
    <property type="entry name" value="Immunoglobulins"/>
    <property type="match status" value="1"/>
</dbReference>
<keyword evidence="3" id="KW-0430">Lectin</keyword>
<protein>
    <submittedName>
        <fullName evidence="11">LSAMP</fullName>
    </submittedName>
</protein>
<feature type="transmembrane region" description="Helical" evidence="8">
    <location>
        <begin position="429"/>
        <end position="449"/>
    </location>
</feature>
<feature type="chain" id="PRO_5035785532" evidence="9">
    <location>
        <begin position="16"/>
        <end position="636"/>
    </location>
</feature>
<proteinExistence type="inferred from homology"/>
<evidence type="ECO:0000313" key="11">
    <source>
        <dbReference type="EMBL" id="CAG2209369.1"/>
    </source>
</evidence>
<keyword evidence="4" id="KW-0130">Cell adhesion</keyword>
<dbReference type="PANTHER" id="PTHR12035:SF125">
    <property type="entry name" value="SIALIC ACID-BINDING IG-LIKE LECTIN 5"/>
    <property type="match status" value="1"/>
</dbReference>
<dbReference type="SUPFAM" id="SSF48726">
    <property type="entry name" value="Immunoglobulin"/>
    <property type="match status" value="1"/>
</dbReference>
<dbReference type="GO" id="GO:0007155">
    <property type="term" value="P:cell adhesion"/>
    <property type="evidence" value="ECO:0007669"/>
    <property type="project" value="UniProtKB-KW"/>
</dbReference>
<dbReference type="OrthoDB" id="6108004at2759"/>
<keyword evidence="9" id="KW-0732">Signal</keyword>
<evidence type="ECO:0000259" key="10">
    <source>
        <dbReference type="PROSITE" id="PS50835"/>
    </source>
</evidence>
<gene>
    <name evidence="11" type="ORF">MEDL_23522</name>
</gene>
<dbReference type="InterPro" id="IPR051036">
    <property type="entry name" value="SIGLEC"/>
</dbReference>
<organism evidence="11 12">
    <name type="scientific">Mytilus edulis</name>
    <name type="common">Blue mussel</name>
    <dbReference type="NCBI Taxonomy" id="6550"/>
    <lineage>
        <taxon>Eukaryota</taxon>
        <taxon>Metazoa</taxon>
        <taxon>Spiralia</taxon>
        <taxon>Lophotrochozoa</taxon>
        <taxon>Mollusca</taxon>
        <taxon>Bivalvia</taxon>
        <taxon>Autobranchia</taxon>
        <taxon>Pteriomorphia</taxon>
        <taxon>Mytilida</taxon>
        <taxon>Mytiloidea</taxon>
        <taxon>Mytilidae</taxon>
        <taxon>Mytilinae</taxon>
        <taxon>Mytilus</taxon>
    </lineage>
</organism>
<comment type="similarity">
    <text evidence="7">Belongs to the immunoglobulin superfamily. SIGLEC (sialic acid binding Ig-like lectin) family.</text>
</comment>
<reference evidence="11" key="1">
    <citation type="submission" date="2021-03" db="EMBL/GenBank/DDBJ databases">
        <authorList>
            <person name="Bekaert M."/>
        </authorList>
    </citation>
    <scope>NUCLEOTIDE SEQUENCE</scope>
</reference>
<dbReference type="InterPro" id="IPR036179">
    <property type="entry name" value="Ig-like_dom_sf"/>
</dbReference>
<dbReference type="PROSITE" id="PS50835">
    <property type="entry name" value="IG_LIKE"/>
    <property type="match status" value="1"/>
</dbReference>
<evidence type="ECO:0000256" key="1">
    <source>
        <dbReference type="ARBA" id="ARBA00004167"/>
    </source>
</evidence>
<dbReference type="InterPro" id="IPR013783">
    <property type="entry name" value="Ig-like_fold"/>
</dbReference>
<evidence type="ECO:0000256" key="8">
    <source>
        <dbReference type="SAM" id="Phobius"/>
    </source>
</evidence>
<evidence type="ECO:0000313" key="12">
    <source>
        <dbReference type="Proteomes" id="UP000683360"/>
    </source>
</evidence>
<comment type="subcellular location">
    <subcellularLocation>
        <location evidence="1">Membrane</location>
        <topology evidence="1">Single-pass membrane protein</topology>
    </subcellularLocation>
</comment>
<evidence type="ECO:0000256" key="7">
    <source>
        <dbReference type="ARBA" id="ARBA00038361"/>
    </source>
</evidence>
<dbReference type="Proteomes" id="UP000683360">
    <property type="component" value="Unassembled WGS sequence"/>
</dbReference>
<dbReference type="InterPro" id="IPR003599">
    <property type="entry name" value="Ig_sub"/>
</dbReference>
<dbReference type="GO" id="GO:0030246">
    <property type="term" value="F:carbohydrate binding"/>
    <property type="evidence" value="ECO:0007669"/>
    <property type="project" value="UniProtKB-KW"/>
</dbReference>
<sequence>MYNTISLFILTQACALCININIHGPDYVRNGEHIWVNCSSDIVPSGQYTEFIVNGGTLDSLERRAMGCFSAIKRARCSSNMCHCSPDAKQYAIRVHVHQQFQDLKVECSMKFKSQKPLFEKRAKTIRVLDFSGPIIDINGSEIIVAGTKRTISCNVITTLILQMYWKCLTIISSPPQRNGLTLSIYAHIAAKSLDHGESCTCIVQYENFVTSASIMLNISSPPVVQGSKTVVCNRTSDARLQCYLSGDLHYYGFIQWIHTINGKFIRKLDGTTHGNISTLLLPSCSYEDFGNYTCIAWNENNHNKYWSNKTTSLTVRDLPVIANTDIITEPELQFGLIYYSIPTTVNIQWFQYGEKLENLTSYSFSSSKQHVHLQFHGIHILCDGYRSILKIAKPLYGEYIAVLKNEIGETKHEFKWKSNEIAFGFHELMWGLTGVVIFIATAGIMGIFMKIRISRGIENNLNFQNNTKPAAIYYAAPEEENNVHLYNDAENGFRQSINASMGHYEEIPDNYQDINRLEIYERPYEIVTADLNEVIKLRVPDKFDTANYTTVHSSSISPGYIKKFIGKYQDEYGSKNIKNVVGLRARIYTTQVDDEITKAAKRIERSKTVRSSLRMTRCLNTQKAIYRPANSCLGE</sequence>
<evidence type="ECO:0000256" key="6">
    <source>
        <dbReference type="ARBA" id="ARBA00023136"/>
    </source>
</evidence>
<name>A0A8S3RRM1_MYTED</name>
<dbReference type="InterPro" id="IPR007110">
    <property type="entry name" value="Ig-like_dom"/>
</dbReference>
<keyword evidence="2 8" id="KW-0812">Transmembrane</keyword>
<evidence type="ECO:0000256" key="4">
    <source>
        <dbReference type="ARBA" id="ARBA00022889"/>
    </source>
</evidence>
<dbReference type="PANTHER" id="PTHR12035">
    <property type="entry name" value="SIALIC ACID BINDING IMMUNOGLOBULIN-LIKE LECTIN"/>
    <property type="match status" value="1"/>
</dbReference>
<accession>A0A8S3RRM1</accession>
<dbReference type="EMBL" id="CAJPWZ010001163">
    <property type="protein sequence ID" value="CAG2209369.1"/>
    <property type="molecule type" value="Genomic_DNA"/>
</dbReference>
<dbReference type="SMART" id="SM00409">
    <property type="entry name" value="IG"/>
    <property type="match status" value="1"/>
</dbReference>
<keyword evidence="12" id="KW-1185">Reference proteome</keyword>
<dbReference type="GO" id="GO:0005886">
    <property type="term" value="C:plasma membrane"/>
    <property type="evidence" value="ECO:0007669"/>
    <property type="project" value="TreeGrafter"/>
</dbReference>
<evidence type="ECO:0000256" key="5">
    <source>
        <dbReference type="ARBA" id="ARBA00022989"/>
    </source>
</evidence>
<keyword evidence="6 8" id="KW-0472">Membrane</keyword>
<comment type="caution">
    <text evidence="11">The sequence shown here is derived from an EMBL/GenBank/DDBJ whole genome shotgun (WGS) entry which is preliminary data.</text>
</comment>
<evidence type="ECO:0000256" key="9">
    <source>
        <dbReference type="SAM" id="SignalP"/>
    </source>
</evidence>
<feature type="signal peptide" evidence="9">
    <location>
        <begin position="1"/>
        <end position="15"/>
    </location>
</feature>
<keyword evidence="5 8" id="KW-1133">Transmembrane helix</keyword>